<evidence type="ECO:0000313" key="3">
    <source>
        <dbReference type="Proteomes" id="UP000823963"/>
    </source>
</evidence>
<dbReference type="Proteomes" id="UP000823963">
    <property type="component" value="Unassembled WGS sequence"/>
</dbReference>
<sequence>MVFRISGIVLALIGIWQLFAAWKYYRFLRTKGTKNSFSPLALYYGALLGLIALIIGLWMFFSPETIVQLIGK</sequence>
<gene>
    <name evidence="2" type="ORF">H9861_04195</name>
</gene>
<keyword evidence="1" id="KW-0472">Membrane</keyword>
<reference evidence="2" key="1">
    <citation type="journal article" date="2021" name="PeerJ">
        <title>Extensive microbial diversity within the chicken gut microbiome revealed by metagenomics and culture.</title>
        <authorList>
            <person name="Gilroy R."/>
            <person name="Ravi A."/>
            <person name="Getino M."/>
            <person name="Pursley I."/>
            <person name="Horton D.L."/>
            <person name="Alikhan N.F."/>
            <person name="Baker D."/>
            <person name="Gharbi K."/>
            <person name="Hall N."/>
            <person name="Watson M."/>
            <person name="Adriaenssens E.M."/>
            <person name="Foster-Nyarko E."/>
            <person name="Jarju S."/>
            <person name="Secka A."/>
            <person name="Antonio M."/>
            <person name="Oren A."/>
            <person name="Chaudhuri R.R."/>
            <person name="La Ragione R."/>
            <person name="Hildebrand F."/>
            <person name="Pallen M.J."/>
        </authorList>
    </citation>
    <scope>NUCLEOTIDE SEQUENCE</scope>
    <source>
        <strain evidence="2">6627</strain>
    </source>
</reference>
<proteinExistence type="predicted"/>
<evidence type="ECO:0008006" key="4">
    <source>
        <dbReference type="Google" id="ProtNLM"/>
    </source>
</evidence>
<reference evidence="2" key="2">
    <citation type="submission" date="2021-04" db="EMBL/GenBank/DDBJ databases">
        <authorList>
            <person name="Gilroy R."/>
        </authorList>
    </citation>
    <scope>NUCLEOTIDE SEQUENCE</scope>
    <source>
        <strain evidence="2">6627</strain>
    </source>
</reference>
<comment type="caution">
    <text evidence="2">The sequence shown here is derived from an EMBL/GenBank/DDBJ whole genome shotgun (WGS) entry which is preliminary data.</text>
</comment>
<organism evidence="2 3">
    <name type="scientific">Candidatus Ligilactobacillus excrementigallinarum</name>
    <dbReference type="NCBI Taxonomy" id="2838641"/>
    <lineage>
        <taxon>Bacteria</taxon>
        <taxon>Bacillati</taxon>
        <taxon>Bacillota</taxon>
        <taxon>Bacilli</taxon>
        <taxon>Lactobacillales</taxon>
        <taxon>Lactobacillaceae</taxon>
        <taxon>Ligilactobacillus</taxon>
    </lineage>
</organism>
<protein>
    <recommendedName>
        <fullName evidence="4">Immunity protein</fullName>
    </recommendedName>
</protein>
<keyword evidence="1" id="KW-0812">Transmembrane</keyword>
<evidence type="ECO:0000313" key="2">
    <source>
        <dbReference type="EMBL" id="HIX01937.1"/>
    </source>
</evidence>
<name>A0A9D1UX30_9LACO</name>
<accession>A0A9D1UX30</accession>
<dbReference type="EMBL" id="DXFP01000036">
    <property type="protein sequence ID" value="HIX01937.1"/>
    <property type="molecule type" value="Genomic_DNA"/>
</dbReference>
<keyword evidence="1" id="KW-1133">Transmembrane helix</keyword>
<dbReference type="AlphaFoldDB" id="A0A9D1UX30"/>
<feature type="transmembrane region" description="Helical" evidence="1">
    <location>
        <begin position="6"/>
        <end position="25"/>
    </location>
</feature>
<evidence type="ECO:0000256" key="1">
    <source>
        <dbReference type="SAM" id="Phobius"/>
    </source>
</evidence>
<feature type="transmembrane region" description="Helical" evidence="1">
    <location>
        <begin position="37"/>
        <end position="61"/>
    </location>
</feature>